<dbReference type="GO" id="GO:0005524">
    <property type="term" value="F:ATP binding"/>
    <property type="evidence" value="ECO:0007669"/>
    <property type="project" value="UniProtKB-UniRule"/>
</dbReference>
<dbReference type="AlphaFoldDB" id="A0A016SFW5"/>
<keyword evidence="5" id="KW-0418">Kinase</keyword>
<keyword evidence="3" id="KW-0808">Transferase</keyword>
<gene>
    <name evidence="10" type="primary">Acey_s0235.g3205</name>
    <name evidence="10" type="synonym">Acey-dyf-18</name>
    <name evidence="10" type="ORF">Y032_0235g3205</name>
</gene>
<dbReference type="SMART" id="SM00220">
    <property type="entry name" value="S_TKc"/>
    <property type="match status" value="1"/>
</dbReference>
<dbReference type="GO" id="GO:0005634">
    <property type="term" value="C:nucleus"/>
    <property type="evidence" value="ECO:0007669"/>
    <property type="project" value="TreeGrafter"/>
</dbReference>
<feature type="binding site" evidence="7">
    <location>
        <position position="34"/>
    </location>
    <ligand>
        <name>ATP</name>
        <dbReference type="ChEBI" id="CHEBI:30616"/>
    </ligand>
</feature>
<dbReference type="PROSITE" id="PS50011">
    <property type="entry name" value="PROTEIN_KINASE_DOM"/>
    <property type="match status" value="1"/>
</dbReference>
<evidence type="ECO:0000259" key="9">
    <source>
        <dbReference type="PROSITE" id="PS50011"/>
    </source>
</evidence>
<feature type="domain" description="Protein kinase" evidence="9">
    <location>
        <begin position="4"/>
        <end position="285"/>
    </location>
</feature>
<proteinExistence type="inferred from homology"/>
<keyword evidence="4 7" id="KW-0547">Nucleotide-binding</keyword>
<keyword evidence="2 8" id="KW-0723">Serine/threonine-protein kinase</keyword>
<dbReference type="PANTHER" id="PTHR24056">
    <property type="entry name" value="CELL DIVISION PROTEIN KINASE"/>
    <property type="match status" value="1"/>
</dbReference>
<evidence type="ECO:0000256" key="5">
    <source>
        <dbReference type="ARBA" id="ARBA00022777"/>
    </source>
</evidence>
<dbReference type="OrthoDB" id="63265at2759"/>
<dbReference type="Gene3D" id="3.30.200.20">
    <property type="entry name" value="Phosphorylase Kinase, domain 1"/>
    <property type="match status" value="1"/>
</dbReference>
<accession>A0A016SFW5</accession>
<evidence type="ECO:0000313" key="10">
    <source>
        <dbReference type="EMBL" id="EYB89189.1"/>
    </source>
</evidence>
<dbReference type="InterPro" id="IPR008271">
    <property type="entry name" value="Ser/Thr_kinase_AS"/>
</dbReference>
<dbReference type="FunFam" id="1.10.510.10:FF:000624">
    <property type="entry name" value="Mitogen-activated protein kinase"/>
    <property type="match status" value="1"/>
</dbReference>
<dbReference type="InterPro" id="IPR011009">
    <property type="entry name" value="Kinase-like_dom_sf"/>
</dbReference>
<dbReference type="EMBL" id="JARK01001571">
    <property type="protein sequence ID" value="EYB89189.1"/>
    <property type="molecule type" value="Genomic_DNA"/>
</dbReference>
<evidence type="ECO:0000256" key="7">
    <source>
        <dbReference type="PROSITE-ProRule" id="PRU10141"/>
    </source>
</evidence>
<dbReference type="PANTHER" id="PTHR24056:SF469">
    <property type="entry name" value="PROTEIN KINASE DOMAIN-CONTAINING PROTEIN"/>
    <property type="match status" value="1"/>
</dbReference>
<organism evidence="10 11">
    <name type="scientific">Ancylostoma ceylanicum</name>
    <dbReference type="NCBI Taxonomy" id="53326"/>
    <lineage>
        <taxon>Eukaryota</taxon>
        <taxon>Metazoa</taxon>
        <taxon>Ecdysozoa</taxon>
        <taxon>Nematoda</taxon>
        <taxon>Chromadorea</taxon>
        <taxon>Rhabditida</taxon>
        <taxon>Rhabditina</taxon>
        <taxon>Rhabditomorpha</taxon>
        <taxon>Strongyloidea</taxon>
        <taxon>Ancylostomatidae</taxon>
        <taxon>Ancylostomatinae</taxon>
        <taxon>Ancylostoma</taxon>
    </lineage>
</organism>
<evidence type="ECO:0000256" key="3">
    <source>
        <dbReference type="ARBA" id="ARBA00022679"/>
    </source>
</evidence>
<evidence type="ECO:0000256" key="1">
    <source>
        <dbReference type="ARBA" id="ARBA00006485"/>
    </source>
</evidence>
<comment type="caution">
    <text evidence="10">The sequence shown here is derived from an EMBL/GenBank/DDBJ whole genome shotgun (WGS) entry which is preliminary data.</text>
</comment>
<evidence type="ECO:0000256" key="4">
    <source>
        <dbReference type="ARBA" id="ARBA00022741"/>
    </source>
</evidence>
<dbReference type="Gene3D" id="1.10.510.10">
    <property type="entry name" value="Transferase(Phosphotransferase) domain 1"/>
    <property type="match status" value="1"/>
</dbReference>
<keyword evidence="11" id="KW-1185">Reference proteome</keyword>
<name>A0A016SFW5_9BILA</name>
<dbReference type="InterPro" id="IPR017441">
    <property type="entry name" value="Protein_kinase_ATP_BS"/>
</dbReference>
<evidence type="ECO:0000256" key="8">
    <source>
        <dbReference type="RuleBase" id="RU000304"/>
    </source>
</evidence>
<dbReference type="PROSITE" id="PS00107">
    <property type="entry name" value="PROTEIN_KINASE_ATP"/>
    <property type="match status" value="1"/>
</dbReference>
<sequence length="321" mass="36784">MDRYEIVRPVGQGAYGIVLRAKTKEGGKTVAIKKMTVTSRNQLQIIRELCALRNLHHPKVLKLIDVFCSRDSLSLVTEFVPFNLSDVITDTQRPQEDALLRFFFRQIVEGVKYIHSMDIMHRDLKPENILVSSHNSVKIADFGQACLYYPNEDKEYEENVATRAYRAPELLFGCRRYNPSVDIWALGCILAEFVNGSPLFPGGSDLEQITRIFSVLGTPSERSWPSWDSMPDAKKLIFENNTLVEGIRVAVHSANSAVLDLVKCQVCMESSWRWSAAQLLTHPFLTEHLREDSSFLQYRPRRQRSTSVPRRLPRLRIGPYI</sequence>
<dbReference type="STRING" id="53326.A0A016SFW5"/>
<dbReference type="GO" id="GO:0004674">
    <property type="term" value="F:protein serine/threonine kinase activity"/>
    <property type="evidence" value="ECO:0007669"/>
    <property type="project" value="UniProtKB-KW"/>
</dbReference>
<keyword evidence="6 7" id="KW-0067">ATP-binding</keyword>
<reference evidence="11" key="1">
    <citation type="journal article" date="2015" name="Nat. Genet.">
        <title>The genome and transcriptome of the zoonotic hookworm Ancylostoma ceylanicum identify infection-specific gene families.</title>
        <authorList>
            <person name="Schwarz E.M."/>
            <person name="Hu Y."/>
            <person name="Antoshechkin I."/>
            <person name="Miller M.M."/>
            <person name="Sternberg P.W."/>
            <person name="Aroian R.V."/>
        </authorList>
    </citation>
    <scope>NUCLEOTIDE SEQUENCE</scope>
    <source>
        <strain evidence="11">HY135</strain>
    </source>
</reference>
<protein>
    <recommendedName>
        <fullName evidence="9">Protein kinase domain-containing protein</fullName>
    </recommendedName>
</protein>
<evidence type="ECO:0000256" key="2">
    <source>
        <dbReference type="ARBA" id="ARBA00022527"/>
    </source>
</evidence>
<dbReference type="Proteomes" id="UP000024635">
    <property type="component" value="Unassembled WGS sequence"/>
</dbReference>
<evidence type="ECO:0000313" key="11">
    <source>
        <dbReference type="Proteomes" id="UP000024635"/>
    </source>
</evidence>
<dbReference type="InterPro" id="IPR000719">
    <property type="entry name" value="Prot_kinase_dom"/>
</dbReference>
<dbReference type="Pfam" id="PF00069">
    <property type="entry name" value="Pkinase"/>
    <property type="match status" value="1"/>
</dbReference>
<dbReference type="SUPFAM" id="SSF56112">
    <property type="entry name" value="Protein kinase-like (PK-like)"/>
    <property type="match status" value="1"/>
</dbReference>
<evidence type="ECO:0000256" key="6">
    <source>
        <dbReference type="ARBA" id="ARBA00022840"/>
    </source>
</evidence>
<dbReference type="InterPro" id="IPR050108">
    <property type="entry name" value="CDK"/>
</dbReference>
<dbReference type="PROSITE" id="PS00108">
    <property type="entry name" value="PROTEIN_KINASE_ST"/>
    <property type="match status" value="1"/>
</dbReference>
<comment type="similarity">
    <text evidence="1">Belongs to the protein kinase superfamily. CMGC Ser/Thr protein kinase family. CDC2/CDKX subfamily.</text>
</comment>